<proteinExistence type="predicted"/>
<feature type="compositionally biased region" description="Polar residues" evidence="1">
    <location>
        <begin position="1"/>
        <end position="10"/>
    </location>
</feature>
<dbReference type="InterPro" id="IPR036691">
    <property type="entry name" value="Endo/exonu/phosph_ase_sf"/>
</dbReference>
<feature type="transmembrane region" description="Helical" evidence="2">
    <location>
        <begin position="66"/>
        <end position="83"/>
    </location>
</feature>
<organism evidence="4 5">
    <name type="scientific">Planotetraspora silvatica</name>
    <dbReference type="NCBI Taxonomy" id="234614"/>
    <lineage>
        <taxon>Bacteria</taxon>
        <taxon>Bacillati</taxon>
        <taxon>Actinomycetota</taxon>
        <taxon>Actinomycetes</taxon>
        <taxon>Streptosporangiales</taxon>
        <taxon>Streptosporangiaceae</taxon>
        <taxon>Planotetraspora</taxon>
    </lineage>
</organism>
<protein>
    <submittedName>
        <fullName evidence="4">Membrane protein</fullName>
    </submittedName>
</protein>
<gene>
    <name evidence="4" type="ORF">Psi02_68520</name>
</gene>
<dbReference type="Proteomes" id="UP000644610">
    <property type="component" value="Unassembled WGS sequence"/>
</dbReference>
<evidence type="ECO:0000256" key="1">
    <source>
        <dbReference type="SAM" id="MobiDB-lite"/>
    </source>
</evidence>
<sequence length="331" mass="35035">MTTTVDATSQEGGGPDTESRRRWREAGMWRRGRIIAGLAVLPVLVMLLHAHIPNRTGNIGSLTETFLPWTGLAVPLLAAFALARRSATALVALTLPAVIWLALFGRTLIDKRADGGDLIVASHNVNNDNPDPTGTARALIASGADVVGLEELTASAVPIYEKALAGAYKYHAIRGTVGLWSKYPMSGTRSVGIMEWSRALRSTVQTPRGPLAVFVAHLPSVRVNLDAGFTADQRDASARLLAEAVRDDPVAKAILVGDFNGTANDRALAPVTSQMRSAQGAAGDGFGFSWPAAFPMARIDQILVRGVEPVSSWTLPATGSDHLPVAASVDY</sequence>
<feature type="domain" description="Endonuclease/exonuclease/phosphatase" evidence="3">
    <location>
        <begin position="121"/>
        <end position="322"/>
    </location>
</feature>
<comment type="caution">
    <text evidence="4">The sequence shown here is derived from an EMBL/GenBank/DDBJ whole genome shotgun (WGS) entry which is preliminary data.</text>
</comment>
<evidence type="ECO:0000259" key="3">
    <source>
        <dbReference type="Pfam" id="PF03372"/>
    </source>
</evidence>
<evidence type="ECO:0000313" key="4">
    <source>
        <dbReference type="EMBL" id="GII50428.1"/>
    </source>
</evidence>
<reference evidence="4" key="1">
    <citation type="submission" date="2021-01" db="EMBL/GenBank/DDBJ databases">
        <title>Whole genome shotgun sequence of Planotetraspora silvatica NBRC 100141.</title>
        <authorList>
            <person name="Komaki H."/>
            <person name="Tamura T."/>
        </authorList>
    </citation>
    <scope>NUCLEOTIDE SEQUENCE</scope>
    <source>
        <strain evidence="4">NBRC 100141</strain>
    </source>
</reference>
<dbReference type="AlphaFoldDB" id="A0A8J3UQW1"/>
<name>A0A8J3UQW1_9ACTN</name>
<keyword evidence="5" id="KW-1185">Reference proteome</keyword>
<dbReference type="Pfam" id="PF03372">
    <property type="entry name" value="Exo_endo_phos"/>
    <property type="match status" value="1"/>
</dbReference>
<dbReference type="InterPro" id="IPR005135">
    <property type="entry name" value="Endo/exonuclease/phosphatase"/>
</dbReference>
<evidence type="ECO:0000256" key="2">
    <source>
        <dbReference type="SAM" id="Phobius"/>
    </source>
</evidence>
<evidence type="ECO:0000313" key="5">
    <source>
        <dbReference type="Proteomes" id="UP000644610"/>
    </source>
</evidence>
<dbReference type="SUPFAM" id="SSF56219">
    <property type="entry name" value="DNase I-like"/>
    <property type="match status" value="1"/>
</dbReference>
<keyword evidence="2" id="KW-0472">Membrane</keyword>
<keyword evidence="2" id="KW-1133">Transmembrane helix</keyword>
<feature type="transmembrane region" description="Helical" evidence="2">
    <location>
        <begin position="90"/>
        <end position="109"/>
    </location>
</feature>
<dbReference type="Gene3D" id="3.60.10.10">
    <property type="entry name" value="Endonuclease/exonuclease/phosphatase"/>
    <property type="match status" value="1"/>
</dbReference>
<feature type="transmembrane region" description="Helical" evidence="2">
    <location>
        <begin position="34"/>
        <end position="54"/>
    </location>
</feature>
<dbReference type="EMBL" id="BOOQ01000052">
    <property type="protein sequence ID" value="GII50428.1"/>
    <property type="molecule type" value="Genomic_DNA"/>
</dbReference>
<dbReference type="GO" id="GO:0003824">
    <property type="term" value="F:catalytic activity"/>
    <property type="evidence" value="ECO:0007669"/>
    <property type="project" value="InterPro"/>
</dbReference>
<keyword evidence="2" id="KW-0812">Transmembrane</keyword>
<feature type="region of interest" description="Disordered" evidence="1">
    <location>
        <begin position="1"/>
        <end position="21"/>
    </location>
</feature>
<accession>A0A8J3UQW1</accession>